<organism evidence="1 2">
    <name type="scientific">Tanacetum coccineum</name>
    <dbReference type="NCBI Taxonomy" id="301880"/>
    <lineage>
        <taxon>Eukaryota</taxon>
        <taxon>Viridiplantae</taxon>
        <taxon>Streptophyta</taxon>
        <taxon>Embryophyta</taxon>
        <taxon>Tracheophyta</taxon>
        <taxon>Spermatophyta</taxon>
        <taxon>Magnoliopsida</taxon>
        <taxon>eudicotyledons</taxon>
        <taxon>Gunneridae</taxon>
        <taxon>Pentapetalae</taxon>
        <taxon>asterids</taxon>
        <taxon>campanulids</taxon>
        <taxon>Asterales</taxon>
        <taxon>Asteraceae</taxon>
        <taxon>Asteroideae</taxon>
        <taxon>Anthemideae</taxon>
        <taxon>Anthemidinae</taxon>
        <taxon>Tanacetum</taxon>
    </lineage>
</organism>
<comment type="caution">
    <text evidence="1">The sequence shown here is derived from an EMBL/GenBank/DDBJ whole genome shotgun (WGS) entry which is preliminary data.</text>
</comment>
<keyword evidence="2" id="KW-1185">Reference proteome</keyword>
<dbReference type="EMBL" id="BQNB010009692">
    <property type="protein sequence ID" value="GJS67063.1"/>
    <property type="molecule type" value="Genomic_DNA"/>
</dbReference>
<accession>A0ABQ4XNV5</accession>
<dbReference type="Proteomes" id="UP001151760">
    <property type="component" value="Unassembled WGS sequence"/>
</dbReference>
<gene>
    <name evidence="1" type="ORF">Tco_0681627</name>
</gene>
<reference evidence="1" key="2">
    <citation type="submission" date="2022-01" db="EMBL/GenBank/DDBJ databases">
        <authorList>
            <person name="Yamashiro T."/>
            <person name="Shiraishi A."/>
            <person name="Satake H."/>
            <person name="Nakayama K."/>
        </authorList>
    </citation>
    <scope>NUCLEOTIDE SEQUENCE</scope>
</reference>
<sequence length="141" mass="15539">MFDNFQSRAMVELFLNIEKEHSGSGVADPVASKSTPASLCHDLSIQLGEVGCCLAADASDIPLVSLNFGSSSFRRRALSSSSSSHHHHIMLFNLWSFNLVCNFLIHGILSSAYQKLPIRSMGIDGSWQLFLVVRHLLIHVN</sequence>
<evidence type="ECO:0000313" key="2">
    <source>
        <dbReference type="Proteomes" id="UP001151760"/>
    </source>
</evidence>
<evidence type="ECO:0000313" key="1">
    <source>
        <dbReference type="EMBL" id="GJS67063.1"/>
    </source>
</evidence>
<reference evidence="1" key="1">
    <citation type="journal article" date="2022" name="Int. J. Mol. Sci.">
        <title>Draft Genome of Tanacetum Coccineum: Genomic Comparison of Closely Related Tanacetum-Family Plants.</title>
        <authorList>
            <person name="Yamashiro T."/>
            <person name="Shiraishi A."/>
            <person name="Nakayama K."/>
            <person name="Satake H."/>
        </authorList>
    </citation>
    <scope>NUCLEOTIDE SEQUENCE</scope>
</reference>
<proteinExistence type="predicted"/>
<protein>
    <submittedName>
        <fullName evidence="1">Uncharacterized protein</fullName>
    </submittedName>
</protein>
<name>A0ABQ4XNV5_9ASTR</name>